<feature type="region of interest" description="Disordered" evidence="1">
    <location>
        <begin position="83"/>
        <end position="111"/>
    </location>
</feature>
<dbReference type="OrthoDB" id="9994541at2"/>
<feature type="region of interest" description="Disordered" evidence="1">
    <location>
        <begin position="1"/>
        <end position="37"/>
    </location>
</feature>
<keyword evidence="2" id="KW-1133">Transmembrane helix</keyword>
<dbReference type="AlphaFoldDB" id="A0A494RCF9"/>
<evidence type="ECO:0000313" key="3">
    <source>
        <dbReference type="EMBL" id="AYG93965.1"/>
    </source>
</evidence>
<keyword evidence="2" id="KW-0812">Transmembrane</keyword>
<dbReference type="EMBL" id="CP032707">
    <property type="protein sequence ID" value="AYG93965.1"/>
    <property type="molecule type" value="Genomic_DNA"/>
</dbReference>
<dbReference type="Proteomes" id="UP000276984">
    <property type="component" value="Chromosome"/>
</dbReference>
<keyword evidence="2" id="KW-0472">Membrane</keyword>
<feature type="compositionally biased region" description="Basic and acidic residues" evidence="1">
    <location>
        <begin position="86"/>
        <end position="111"/>
    </location>
</feature>
<dbReference type="NCBIfam" id="TIGR02532">
    <property type="entry name" value="IV_pilin_GFxxxE"/>
    <property type="match status" value="1"/>
</dbReference>
<feature type="transmembrane region" description="Helical" evidence="2">
    <location>
        <begin position="49"/>
        <end position="70"/>
    </location>
</feature>
<sequence>MVIRHHHGGNRRCAVQRPPRADRCRPTAAGRSGGRRRAAGRAGYSVLELMIAMTVASILLVGLTAGYSALSKASSRLAIAQAGLADRAEPRCRTTPEQAKTDSRPRPRDRCDLPEICEYDTISQSCRTTISPSA</sequence>
<feature type="compositionally biased region" description="Basic residues" evidence="1">
    <location>
        <begin position="1"/>
        <end position="10"/>
    </location>
</feature>
<accession>A0A494RCF9</accession>
<protein>
    <submittedName>
        <fullName evidence="3">Prepilin-type N-terminal cleavage/methylation domain-containing protein</fullName>
    </submittedName>
</protein>
<gene>
    <name evidence="3" type="ORF">D8I30_01245</name>
</gene>
<evidence type="ECO:0000256" key="1">
    <source>
        <dbReference type="SAM" id="MobiDB-lite"/>
    </source>
</evidence>
<organism evidence="3 4">
    <name type="scientific">Brevundimonas naejangsanensis</name>
    <dbReference type="NCBI Taxonomy" id="588932"/>
    <lineage>
        <taxon>Bacteria</taxon>
        <taxon>Pseudomonadati</taxon>
        <taxon>Pseudomonadota</taxon>
        <taxon>Alphaproteobacteria</taxon>
        <taxon>Caulobacterales</taxon>
        <taxon>Caulobacteraceae</taxon>
        <taxon>Brevundimonas</taxon>
    </lineage>
</organism>
<keyword evidence="4" id="KW-1185">Reference proteome</keyword>
<name>A0A494RCF9_9CAUL</name>
<evidence type="ECO:0000313" key="4">
    <source>
        <dbReference type="Proteomes" id="UP000276984"/>
    </source>
</evidence>
<dbReference type="Pfam" id="PF07963">
    <property type="entry name" value="N_methyl"/>
    <property type="match status" value="1"/>
</dbReference>
<proteinExistence type="predicted"/>
<evidence type="ECO:0000256" key="2">
    <source>
        <dbReference type="SAM" id="Phobius"/>
    </source>
</evidence>
<reference evidence="3 4" key="1">
    <citation type="submission" date="2018-10" db="EMBL/GenBank/DDBJ databases">
        <title>Complete genome sequence of Brevundimonas naejangsanensis BRV3.</title>
        <authorList>
            <person name="Berrios L."/>
            <person name="Ely B."/>
        </authorList>
    </citation>
    <scope>NUCLEOTIDE SEQUENCE [LARGE SCALE GENOMIC DNA]</scope>
    <source>
        <strain evidence="3 4">BRV3</strain>
    </source>
</reference>
<dbReference type="InterPro" id="IPR012902">
    <property type="entry name" value="N_methyl_site"/>
</dbReference>